<protein>
    <submittedName>
        <fullName evidence="3">Peptidase S41-like protein</fullName>
    </submittedName>
</protein>
<keyword evidence="1" id="KW-0732">Signal</keyword>
<dbReference type="Proteomes" id="UP000295499">
    <property type="component" value="Unassembled WGS sequence"/>
</dbReference>
<accession>A0A4R6IFU1</accession>
<dbReference type="CDD" id="cd06567">
    <property type="entry name" value="Peptidase_S41"/>
    <property type="match status" value="1"/>
</dbReference>
<organism evidence="3 4">
    <name type="scientific">Pedobacter duraquae</name>
    <dbReference type="NCBI Taxonomy" id="425511"/>
    <lineage>
        <taxon>Bacteria</taxon>
        <taxon>Pseudomonadati</taxon>
        <taxon>Bacteroidota</taxon>
        <taxon>Sphingobacteriia</taxon>
        <taxon>Sphingobacteriales</taxon>
        <taxon>Sphingobacteriaceae</taxon>
        <taxon>Pedobacter</taxon>
    </lineage>
</organism>
<keyword evidence="4" id="KW-1185">Reference proteome</keyword>
<dbReference type="GO" id="GO:0004175">
    <property type="term" value="F:endopeptidase activity"/>
    <property type="evidence" value="ECO:0007669"/>
    <property type="project" value="TreeGrafter"/>
</dbReference>
<feature type="chain" id="PRO_5020433247" evidence="1">
    <location>
        <begin position="21"/>
        <end position="321"/>
    </location>
</feature>
<dbReference type="AlphaFoldDB" id="A0A4R6IFU1"/>
<dbReference type="PANTHER" id="PTHR32060:SF30">
    <property type="entry name" value="CARBOXY-TERMINAL PROCESSING PROTEASE CTPA"/>
    <property type="match status" value="1"/>
</dbReference>
<dbReference type="GO" id="GO:0007165">
    <property type="term" value="P:signal transduction"/>
    <property type="evidence" value="ECO:0007669"/>
    <property type="project" value="TreeGrafter"/>
</dbReference>
<dbReference type="GO" id="GO:0008236">
    <property type="term" value="F:serine-type peptidase activity"/>
    <property type="evidence" value="ECO:0007669"/>
    <property type="project" value="InterPro"/>
</dbReference>
<evidence type="ECO:0000313" key="3">
    <source>
        <dbReference type="EMBL" id="TDO20601.1"/>
    </source>
</evidence>
<reference evidence="3 4" key="1">
    <citation type="submission" date="2019-03" db="EMBL/GenBank/DDBJ databases">
        <title>Genomic Encyclopedia of Archaeal and Bacterial Type Strains, Phase II (KMG-II): from individual species to whole genera.</title>
        <authorList>
            <person name="Goeker M."/>
        </authorList>
    </citation>
    <scope>NUCLEOTIDE SEQUENCE [LARGE SCALE GENOMIC DNA]</scope>
    <source>
        <strain evidence="3 4">DSM 19034</strain>
    </source>
</reference>
<dbReference type="Pfam" id="PF03572">
    <property type="entry name" value="Peptidase_S41"/>
    <property type="match status" value="1"/>
</dbReference>
<dbReference type="Gene3D" id="3.90.226.10">
    <property type="entry name" value="2-enoyl-CoA Hydratase, Chain A, domain 1"/>
    <property type="match status" value="1"/>
</dbReference>
<evidence type="ECO:0000259" key="2">
    <source>
        <dbReference type="SMART" id="SM00245"/>
    </source>
</evidence>
<dbReference type="EMBL" id="SNWM01000004">
    <property type="protein sequence ID" value="TDO20601.1"/>
    <property type="molecule type" value="Genomic_DNA"/>
</dbReference>
<dbReference type="Gene3D" id="3.30.750.44">
    <property type="match status" value="1"/>
</dbReference>
<sequence>MNLKCLFLICLSTLSFNLVAQENPKQYLQEAITIMKDNSVNKSKIDWTAFTKRAMDSLGNKQTIKQSQSVVRYMLRQLGDSHSNFVPAKEVEAYLKTYEEQGMAFPYAQDSLINSIAYLTVPAIGNLNEQDWDKYVRDFYQKVKALEAMHPKAWAIDVRENQGGMFAPMFKVVEPFLDTKNAIGSKDNAGMVNYYNINKADITFGKLKIAKIVIPVIKLKNPRLPVYILASKKTASSGEFVVASFVGQKNVNIVGVNTQGLTSDNSDFKLSDGSIMILTTGTLVNRKGYAYSELGKGIEPTIKTTGNTLSDYIDAIKTTMK</sequence>
<evidence type="ECO:0000313" key="4">
    <source>
        <dbReference type="Proteomes" id="UP000295499"/>
    </source>
</evidence>
<dbReference type="InterPro" id="IPR029045">
    <property type="entry name" value="ClpP/crotonase-like_dom_sf"/>
</dbReference>
<name>A0A4R6IFU1_9SPHI</name>
<dbReference type="InterPro" id="IPR005151">
    <property type="entry name" value="Tail-specific_protease"/>
</dbReference>
<proteinExistence type="predicted"/>
<feature type="domain" description="Tail specific protease" evidence="2">
    <location>
        <begin position="88"/>
        <end position="305"/>
    </location>
</feature>
<dbReference type="GO" id="GO:0006508">
    <property type="term" value="P:proteolysis"/>
    <property type="evidence" value="ECO:0007669"/>
    <property type="project" value="InterPro"/>
</dbReference>
<feature type="signal peptide" evidence="1">
    <location>
        <begin position="1"/>
        <end position="20"/>
    </location>
</feature>
<dbReference type="OrthoDB" id="7314861at2"/>
<dbReference type="SUPFAM" id="SSF52096">
    <property type="entry name" value="ClpP/crotonase"/>
    <property type="match status" value="1"/>
</dbReference>
<comment type="caution">
    <text evidence="3">The sequence shown here is derived from an EMBL/GenBank/DDBJ whole genome shotgun (WGS) entry which is preliminary data.</text>
</comment>
<dbReference type="RefSeq" id="WP_133557227.1">
    <property type="nucleotide sequence ID" value="NZ_SNWM01000004.1"/>
</dbReference>
<dbReference type="PANTHER" id="PTHR32060">
    <property type="entry name" value="TAIL-SPECIFIC PROTEASE"/>
    <property type="match status" value="1"/>
</dbReference>
<evidence type="ECO:0000256" key="1">
    <source>
        <dbReference type="SAM" id="SignalP"/>
    </source>
</evidence>
<gene>
    <name evidence="3" type="ORF">CLV32_3234</name>
</gene>
<dbReference type="SMART" id="SM00245">
    <property type="entry name" value="TSPc"/>
    <property type="match status" value="1"/>
</dbReference>
<dbReference type="GO" id="GO:0030288">
    <property type="term" value="C:outer membrane-bounded periplasmic space"/>
    <property type="evidence" value="ECO:0007669"/>
    <property type="project" value="TreeGrafter"/>
</dbReference>